<reference evidence="13" key="1">
    <citation type="submission" date="2025-08" db="UniProtKB">
        <authorList>
            <consortium name="RefSeq"/>
        </authorList>
    </citation>
    <scope>IDENTIFICATION</scope>
    <source>
        <strain evidence="13">11010-0011.00</strain>
        <tissue evidence="13">Whole body</tissue>
    </source>
</reference>
<dbReference type="InterPro" id="IPR036236">
    <property type="entry name" value="Znf_C2H2_sf"/>
</dbReference>
<dbReference type="GO" id="GO:0008270">
    <property type="term" value="F:zinc ion binding"/>
    <property type="evidence" value="ECO:0007669"/>
    <property type="project" value="UniProtKB-UniRule"/>
</dbReference>
<evidence type="ECO:0000256" key="7">
    <source>
        <dbReference type="PROSITE-ProRule" id="PRU00042"/>
    </source>
</evidence>
<evidence type="ECO:0000256" key="9">
    <source>
        <dbReference type="SAM" id="MobiDB-lite"/>
    </source>
</evidence>
<dbReference type="InterPro" id="IPR013087">
    <property type="entry name" value="Znf_C2H2_type"/>
</dbReference>
<feature type="binding site" evidence="8">
    <location>
        <position position="8"/>
    </location>
    <ligand>
        <name>Zn(2+)</name>
        <dbReference type="ChEBI" id="CHEBI:29105"/>
    </ligand>
</feature>
<keyword evidence="12" id="KW-1185">Reference proteome</keyword>
<feature type="domain" description="C2H2-type" evidence="10">
    <location>
        <begin position="324"/>
        <end position="351"/>
    </location>
</feature>
<dbReference type="GeneID" id="115624208"/>
<dbReference type="SUPFAM" id="SSF57716">
    <property type="entry name" value="Glucocorticoid receptor-like (DNA-binding domain)"/>
    <property type="match status" value="1"/>
</dbReference>
<name>A0A6J2TFA6_DROLE</name>
<dbReference type="PANTHER" id="PTHR16515:SF66">
    <property type="entry name" value="C2H2-TYPE DOMAIN-CONTAINING PROTEIN"/>
    <property type="match status" value="1"/>
</dbReference>
<dbReference type="RefSeq" id="XP_030374674.1">
    <property type="nucleotide sequence ID" value="XM_030518814.1"/>
</dbReference>
<dbReference type="SMART" id="SM00868">
    <property type="entry name" value="zf-AD"/>
    <property type="match status" value="1"/>
</dbReference>
<feature type="domain" description="C2H2-type" evidence="10">
    <location>
        <begin position="259"/>
        <end position="287"/>
    </location>
</feature>
<dbReference type="PROSITE" id="PS00028">
    <property type="entry name" value="ZINC_FINGER_C2H2_1"/>
    <property type="match status" value="4"/>
</dbReference>
<dbReference type="InterPro" id="IPR012934">
    <property type="entry name" value="Znf_AD"/>
</dbReference>
<dbReference type="Pfam" id="PF00096">
    <property type="entry name" value="zf-C2H2"/>
    <property type="match status" value="1"/>
</dbReference>
<feature type="domain" description="ZAD" evidence="11">
    <location>
        <begin position="3"/>
        <end position="78"/>
    </location>
</feature>
<comment type="subcellular location">
    <subcellularLocation>
        <location evidence="1">Nucleus</location>
    </subcellularLocation>
</comment>
<feature type="compositionally biased region" description="Polar residues" evidence="9">
    <location>
        <begin position="380"/>
        <end position="391"/>
    </location>
</feature>
<sequence length="409" mass="47362">MSVRCRTCGERIYNLNAKNLFSEANNGILIKIEALTGIWLTDELNMPDHICAYCLLDLNHAITFRERCIKTHELLLSGKHNVFDDDNDKELPSPATDEMDPLNSGEPDVDAKDEITDQKVDLKDFVDFSAFKDYETQNVSSPEFEHKYEECSSRSSSLKSQVLKEIDDFARSSSSSLIKSPPTPKAQNPRPSVQSNNKTEVPVKKRKYIKWVSLNEAEMIEMKRKMRQRNYVCDQCGRNFNDKANLKIHLIRHTGVKAFECKECGQKEYTAHLLKTHIRVRHKGELPYACKYCGERFGSSTSRCRHERRTHIQETSLTTSKNKYICRFCAKGFKTKACLKNHELIHTGERPFRCDFCDVNFQRRTHLTAHFRSKFHQKKASQPQQNSTQGATDEDIEFHFNETIAEEFD</sequence>
<evidence type="ECO:0000259" key="10">
    <source>
        <dbReference type="PROSITE" id="PS50157"/>
    </source>
</evidence>
<gene>
    <name evidence="13" type="primary">LOC115624208</name>
</gene>
<dbReference type="PROSITE" id="PS50157">
    <property type="entry name" value="ZINC_FINGER_C2H2_2"/>
    <property type="match status" value="5"/>
</dbReference>
<protein>
    <submittedName>
        <fullName evidence="13">Transcription factor Ouib-like</fullName>
    </submittedName>
</protein>
<organism evidence="12 13">
    <name type="scientific">Drosophila lebanonensis</name>
    <name type="common">Fruit fly</name>
    <name type="synonym">Scaptodrosophila lebanonensis</name>
    <dbReference type="NCBI Taxonomy" id="7225"/>
    <lineage>
        <taxon>Eukaryota</taxon>
        <taxon>Metazoa</taxon>
        <taxon>Ecdysozoa</taxon>
        <taxon>Arthropoda</taxon>
        <taxon>Hexapoda</taxon>
        <taxon>Insecta</taxon>
        <taxon>Pterygota</taxon>
        <taxon>Neoptera</taxon>
        <taxon>Endopterygota</taxon>
        <taxon>Diptera</taxon>
        <taxon>Brachycera</taxon>
        <taxon>Muscomorpha</taxon>
        <taxon>Ephydroidea</taxon>
        <taxon>Drosophilidae</taxon>
        <taxon>Scaptodrosophila</taxon>
    </lineage>
</organism>
<dbReference type="GO" id="GO:0005634">
    <property type="term" value="C:nucleus"/>
    <property type="evidence" value="ECO:0007669"/>
    <property type="project" value="UniProtKB-SubCell"/>
</dbReference>
<dbReference type="PROSITE" id="PS51915">
    <property type="entry name" value="ZAD"/>
    <property type="match status" value="1"/>
</dbReference>
<keyword evidence="3" id="KW-0677">Repeat</keyword>
<evidence type="ECO:0000313" key="13">
    <source>
        <dbReference type="RefSeq" id="XP_030374674.1"/>
    </source>
</evidence>
<dbReference type="PANTHER" id="PTHR16515">
    <property type="entry name" value="PR DOMAIN ZINC FINGER PROTEIN"/>
    <property type="match status" value="1"/>
</dbReference>
<dbReference type="SUPFAM" id="SSF57667">
    <property type="entry name" value="beta-beta-alpha zinc fingers"/>
    <property type="match status" value="3"/>
</dbReference>
<feature type="region of interest" description="Disordered" evidence="9">
    <location>
        <begin position="173"/>
        <end position="201"/>
    </location>
</feature>
<evidence type="ECO:0000256" key="4">
    <source>
        <dbReference type="ARBA" id="ARBA00022771"/>
    </source>
</evidence>
<dbReference type="Proteomes" id="UP000504634">
    <property type="component" value="Unplaced"/>
</dbReference>
<proteinExistence type="predicted"/>
<evidence type="ECO:0000256" key="6">
    <source>
        <dbReference type="ARBA" id="ARBA00023242"/>
    </source>
</evidence>
<keyword evidence="4 7" id="KW-0863">Zinc-finger</keyword>
<feature type="domain" description="C2H2-type" evidence="10">
    <location>
        <begin position="352"/>
        <end position="381"/>
    </location>
</feature>
<evidence type="ECO:0000256" key="8">
    <source>
        <dbReference type="PROSITE-ProRule" id="PRU01263"/>
    </source>
</evidence>
<dbReference type="AlphaFoldDB" id="A0A6J2TFA6"/>
<dbReference type="GO" id="GO:0010468">
    <property type="term" value="P:regulation of gene expression"/>
    <property type="evidence" value="ECO:0007669"/>
    <property type="project" value="TreeGrafter"/>
</dbReference>
<feature type="domain" description="C2H2-type" evidence="10">
    <location>
        <begin position="288"/>
        <end position="316"/>
    </location>
</feature>
<dbReference type="FunFam" id="3.30.160.60:FF:000446">
    <property type="entry name" value="Zinc finger protein"/>
    <property type="match status" value="1"/>
</dbReference>
<feature type="binding site" evidence="8">
    <location>
        <position position="51"/>
    </location>
    <ligand>
        <name>Zn(2+)</name>
        <dbReference type="ChEBI" id="CHEBI:29105"/>
    </ligand>
</feature>
<keyword evidence="5 8" id="KW-0862">Zinc</keyword>
<accession>A0A6J2TFA6</accession>
<evidence type="ECO:0000256" key="5">
    <source>
        <dbReference type="ARBA" id="ARBA00022833"/>
    </source>
</evidence>
<feature type="binding site" evidence="8">
    <location>
        <position position="5"/>
    </location>
    <ligand>
        <name>Zn(2+)</name>
        <dbReference type="ChEBI" id="CHEBI:29105"/>
    </ligand>
</feature>
<feature type="compositionally biased region" description="Polar residues" evidence="9">
    <location>
        <begin position="185"/>
        <end position="199"/>
    </location>
</feature>
<dbReference type="Pfam" id="PF12874">
    <property type="entry name" value="zf-met"/>
    <property type="match status" value="1"/>
</dbReference>
<evidence type="ECO:0000256" key="2">
    <source>
        <dbReference type="ARBA" id="ARBA00022723"/>
    </source>
</evidence>
<feature type="binding site" evidence="8">
    <location>
        <position position="54"/>
    </location>
    <ligand>
        <name>Zn(2+)</name>
        <dbReference type="ChEBI" id="CHEBI:29105"/>
    </ligand>
</feature>
<evidence type="ECO:0000256" key="3">
    <source>
        <dbReference type="ARBA" id="ARBA00022737"/>
    </source>
</evidence>
<feature type="domain" description="C2H2-type" evidence="10">
    <location>
        <begin position="231"/>
        <end position="258"/>
    </location>
</feature>
<evidence type="ECO:0000313" key="12">
    <source>
        <dbReference type="Proteomes" id="UP000504634"/>
    </source>
</evidence>
<dbReference type="Gene3D" id="3.40.1800.20">
    <property type="match status" value="1"/>
</dbReference>
<dbReference type="Pfam" id="PF07776">
    <property type="entry name" value="zf-AD"/>
    <property type="match status" value="1"/>
</dbReference>
<dbReference type="OrthoDB" id="7848184at2759"/>
<feature type="region of interest" description="Disordered" evidence="9">
    <location>
        <begin position="373"/>
        <end position="395"/>
    </location>
</feature>
<dbReference type="FunFam" id="3.30.160.60:FF:000065">
    <property type="entry name" value="B-cell CLL/lymphoma 6, member B"/>
    <property type="match status" value="1"/>
</dbReference>
<dbReference type="InterPro" id="IPR050331">
    <property type="entry name" value="Zinc_finger"/>
</dbReference>
<feature type="region of interest" description="Disordered" evidence="9">
    <location>
        <begin position="85"/>
        <end position="110"/>
    </location>
</feature>
<keyword evidence="2 8" id="KW-0479">Metal-binding</keyword>
<dbReference type="Gene3D" id="3.30.160.60">
    <property type="entry name" value="Classic Zinc Finger"/>
    <property type="match status" value="4"/>
</dbReference>
<evidence type="ECO:0000256" key="1">
    <source>
        <dbReference type="ARBA" id="ARBA00004123"/>
    </source>
</evidence>
<evidence type="ECO:0000259" key="11">
    <source>
        <dbReference type="PROSITE" id="PS51915"/>
    </source>
</evidence>
<dbReference type="SMART" id="SM00355">
    <property type="entry name" value="ZnF_C2H2"/>
    <property type="match status" value="5"/>
</dbReference>
<keyword evidence="6" id="KW-0539">Nucleus</keyword>